<proteinExistence type="predicted"/>
<accession>A0ACC2GSJ8</accession>
<evidence type="ECO:0000313" key="2">
    <source>
        <dbReference type="Proteomes" id="UP001157502"/>
    </source>
</evidence>
<dbReference type="Proteomes" id="UP001157502">
    <property type="component" value="Chromosome 9"/>
</dbReference>
<dbReference type="EMBL" id="CM055736">
    <property type="protein sequence ID" value="KAJ8006641.1"/>
    <property type="molecule type" value="Genomic_DNA"/>
</dbReference>
<name>A0ACC2GSJ8_DALPE</name>
<protein>
    <submittedName>
        <fullName evidence="1">Uncharacterized protein</fullName>
    </submittedName>
</protein>
<gene>
    <name evidence="1" type="ORF">DPEC_G00109340</name>
</gene>
<sequence length="1098" mass="125444">MNQKQTQMTSRTGTQCGKSLDVLFKDDVFVDFFNTFLNLPVFGQTPLWLPCENQWYFCPEIPCIQDVRSGSFLEWLKVHRFSFFKQTELYHHYTLCQELLQYASSQDVRNWTLADQWLLRRCLGSVRGMRHFSAFLQGTGGEELVMFFVRVNCLLQINWRKDRIQKNVYQALLTVIKLLHLTEGSPVMATCHISYEDFLQINSVTEPSGMKHQVLDQMKSKALCRLQSYWLPKFFSYCKVSITQVTECVSIAKEYEDRASCLTPVERPAPSDPRRWSLGTPPTEGAAVTRVYCSKARKRQLWKGHQRPGKRGRVVAEEPDEVGALQWLPMPDGGDEDKRGGRGHRKFRNHREEGWMRGSLLVGKCPVPPPITSHSSDLSVTPHACIKTPICHLPSVSSTSALRPTPPSGQPRRSPQYDEHLSLALSADALAGGPYENYLRGSGQEVMLHNLGLWQELDGFLHLLLYMELGPSKALRQMLAEKIMTVYLTDSWKCTGRPEGERRRTYLTKSTVSNLVTLLPSGDVLPWIYTAKQELCPIFSPTYNTFLDEEDKHLLLYLFARIEVKGKVSHETAATSSGPGAPEQQVRRMREALALCQACIEPLTEETWALVPLEEVRRGGSIHLNYKKIVGTTEKPEVASSSQAQQSLNLQKAKEIYLPVAHRPTSRPTSIREVMKCPNNLTHFQNYLKTHHAYGALLFYQRVEKLRNVDSVIQGIKINSVVDTFFRRPDAEDYLQCRAYLISQIPKMRYVSSDVIFAAQDLVFKSLEATWFRKYCDTFPPHTYAVKPRTTLTGQPKIAWRVFSRFIKRIGHFLNSMKDSETRSKFETYLTKNWLDYSLKPTVKLLERRGIKSVGQGSDDSHLTRRVINNKLVTVEFLANDLSFFLETESFKNIADSATRMALEGMHGEIDDVFLHQKGELIIKLFLKSSLSPELNININESTRDSVHHNFSLGKVDRSLFHEAIMAIFPNLIFCWKKFCSQKVEEVGVCKEEDKAVPETKEFETVGCRKTKTIMTTEDDHSTLRFSLSEGLTLIFPYTRLQVKSHVSLLPLDPDPMGRRSSKVPSPELSNRRRTSLRPILSPQMSPSRSNSIIHLPP</sequence>
<organism evidence="1 2">
    <name type="scientific">Dallia pectoralis</name>
    <name type="common">Alaska blackfish</name>
    <dbReference type="NCBI Taxonomy" id="75939"/>
    <lineage>
        <taxon>Eukaryota</taxon>
        <taxon>Metazoa</taxon>
        <taxon>Chordata</taxon>
        <taxon>Craniata</taxon>
        <taxon>Vertebrata</taxon>
        <taxon>Euteleostomi</taxon>
        <taxon>Actinopterygii</taxon>
        <taxon>Neopterygii</taxon>
        <taxon>Teleostei</taxon>
        <taxon>Protacanthopterygii</taxon>
        <taxon>Esociformes</taxon>
        <taxon>Umbridae</taxon>
        <taxon>Dallia</taxon>
    </lineage>
</organism>
<reference evidence="1" key="1">
    <citation type="submission" date="2021-05" db="EMBL/GenBank/DDBJ databases">
        <authorList>
            <person name="Pan Q."/>
            <person name="Jouanno E."/>
            <person name="Zahm M."/>
            <person name="Klopp C."/>
            <person name="Cabau C."/>
            <person name="Louis A."/>
            <person name="Berthelot C."/>
            <person name="Parey E."/>
            <person name="Roest Crollius H."/>
            <person name="Montfort J."/>
            <person name="Robinson-Rechavi M."/>
            <person name="Bouchez O."/>
            <person name="Lampietro C."/>
            <person name="Lopez Roques C."/>
            <person name="Donnadieu C."/>
            <person name="Postlethwait J."/>
            <person name="Bobe J."/>
            <person name="Dillon D."/>
            <person name="Chandos A."/>
            <person name="von Hippel F."/>
            <person name="Guiguen Y."/>
        </authorList>
    </citation>
    <scope>NUCLEOTIDE SEQUENCE</scope>
    <source>
        <strain evidence="1">YG-Jan2019</strain>
    </source>
</reference>
<comment type="caution">
    <text evidence="1">The sequence shown here is derived from an EMBL/GenBank/DDBJ whole genome shotgun (WGS) entry which is preliminary data.</text>
</comment>
<keyword evidence="2" id="KW-1185">Reference proteome</keyword>
<evidence type="ECO:0000313" key="1">
    <source>
        <dbReference type="EMBL" id="KAJ8006641.1"/>
    </source>
</evidence>